<keyword evidence="6" id="KW-0479">Metal-binding</keyword>
<proteinExistence type="inferred from homology"/>
<name>A0A5D5AP99_9EURY</name>
<dbReference type="NCBIfam" id="TIGR02866">
    <property type="entry name" value="CoxB"/>
    <property type="match status" value="1"/>
</dbReference>
<dbReference type="SUPFAM" id="SSF49503">
    <property type="entry name" value="Cupredoxins"/>
    <property type="match status" value="1"/>
</dbReference>
<evidence type="ECO:0000256" key="7">
    <source>
        <dbReference type="ARBA" id="ARBA00022982"/>
    </source>
</evidence>
<feature type="transmembrane region" description="Helical" evidence="12">
    <location>
        <begin position="67"/>
        <end position="91"/>
    </location>
</feature>
<keyword evidence="10 12" id="KW-0472">Membrane</keyword>
<evidence type="ECO:0000256" key="4">
    <source>
        <dbReference type="ARBA" id="ARBA00022660"/>
    </source>
</evidence>
<dbReference type="RefSeq" id="WP_149080115.1">
    <property type="nucleotide sequence ID" value="NZ_VTAW01000002.1"/>
</dbReference>
<dbReference type="GO" id="GO:0016491">
    <property type="term" value="F:oxidoreductase activity"/>
    <property type="evidence" value="ECO:0007669"/>
    <property type="project" value="UniProtKB-KW"/>
</dbReference>
<evidence type="ECO:0000256" key="10">
    <source>
        <dbReference type="ARBA" id="ARBA00023136"/>
    </source>
</evidence>
<keyword evidence="14" id="KW-0560">Oxidoreductase</keyword>
<sequence length="326" mass="36063">MQVQTRVDVFEMIFLVFLGLGTLVGAVVIAYTLYNAYKYRDEGETSDGDDVPTLGELPTGGKGGKKLFVSFGLSAIIVISLIIWTYGWLLYVEDGPQEAPEDAIEVDVEGWAFDWGFTYENGVETNSLGEGMVVPADTPVWLEVTGTDVWHTFGISELKVKADAIPGEVDETWFMAEEPGEYTAECFELCGPGHSDMDSDVIVLPQDEFDQWMDDQLTLTITLEDENEEPVTDGFELSIEHQENDEFDEDLSATLGPDDFEDGTVELGDFEQGGAYDVTITPTDDEFEAIEDTIDFTGPTDETYELEDPDADDEDDDNNNDGGDDE</sequence>
<keyword evidence="9" id="KW-0186">Copper</keyword>
<feature type="domain" description="Cytochrome oxidase subunit II copper A binding" evidence="13">
    <location>
        <begin position="101"/>
        <end position="215"/>
    </location>
</feature>
<dbReference type="AlphaFoldDB" id="A0A5D5AP99"/>
<dbReference type="EC" id="1.9.3.1" evidence="14"/>
<evidence type="ECO:0000256" key="5">
    <source>
        <dbReference type="ARBA" id="ARBA00022692"/>
    </source>
</evidence>
<feature type="region of interest" description="Disordered" evidence="11">
    <location>
        <begin position="294"/>
        <end position="326"/>
    </location>
</feature>
<dbReference type="CDD" id="cd13918">
    <property type="entry name" value="CuRO_HCO_II_like_6"/>
    <property type="match status" value="1"/>
</dbReference>
<dbReference type="GO" id="GO:0042773">
    <property type="term" value="P:ATP synthesis coupled electron transport"/>
    <property type="evidence" value="ECO:0007669"/>
    <property type="project" value="TreeGrafter"/>
</dbReference>
<gene>
    <name evidence="14" type="primary">coxB</name>
    <name evidence="14" type="ORF">FYC77_03085</name>
</gene>
<evidence type="ECO:0000256" key="9">
    <source>
        <dbReference type="ARBA" id="ARBA00023008"/>
    </source>
</evidence>
<dbReference type="PANTHER" id="PTHR22888">
    <property type="entry name" value="CYTOCHROME C OXIDASE, SUBUNIT II"/>
    <property type="match status" value="1"/>
</dbReference>
<dbReference type="PROSITE" id="PS50857">
    <property type="entry name" value="COX2_CUA"/>
    <property type="match status" value="1"/>
</dbReference>
<evidence type="ECO:0000313" key="15">
    <source>
        <dbReference type="Proteomes" id="UP000324104"/>
    </source>
</evidence>
<dbReference type="PROSITE" id="PS00078">
    <property type="entry name" value="COX2"/>
    <property type="match status" value="1"/>
</dbReference>
<dbReference type="EMBL" id="VTAW01000002">
    <property type="protein sequence ID" value="TYT63649.1"/>
    <property type="molecule type" value="Genomic_DNA"/>
</dbReference>
<evidence type="ECO:0000256" key="1">
    <source>
        <dbReference type="ARBA" id="ARBA00004141"/>
    </source>
</evidence>
<dbReference type="PRINTS" id="PR01166">
    <property type="entry name" value="CYCOXIDASEII"/>
</dbReference>
<organism evidence="14 15">
    <name type="scientific">Natrialba swarupiae</name>
    <dbReference type="NCBI Taxonomy" id="2448032"/>
    <lineage>
        <taxon>Archaea</taxon>
        <taxon>Methanobacteriati</taxon>
        <taxon>Methanobacteriota</taxon>
        <taxon>Stenosarchaea group</taxon>
        <taxon>Halobacteria</taxon>
        <taxon>Halobacteriales</taxon>
        <taxon>Natrialbaceae</taxon>
        <taxon>Natrialba</taxon>
    </lineage>
</organism>
<dbReference type="GO" id="GO:0005507">
    <property type="term" value="F:copper ion binding"/>
    <property type="evidence" value="ECO:0007669"/>
    <property type="project" value="InterPro"/>
</dbReference>
<comment type="similarity">
    <text evidence="2">Belongs to the cytochrome c oxidase subunit 2 family.</text>
</comment>
<keyword evidence="3" id="KW-0813">Transport</keyword>
<keyword evidence="15" id="KW-1185">Reference proteome</keyword>
<keyword evidence="8 12" id="KW-1133">Transmembrane helix</keyword>
<evidence type="ECO:0000313" key="14">
    <source>
        <dbReference type="EMBL" id="TYT63649.1"/>
    </source>
</evidence>
<dbReference type="Pfam" id="PF00116">
    <property type="entry name" value="COX2"/>
    <property type="match status" value="1"/>
</dbReference>
<reference evidence="14 15" key="1">
    <citation type="submission" date="2019-08" db="EMBL/GenBank/DDBJ databases">
        <title>Archaea genome.</title>
        <authorList>
            <person name="Kajale S."/>
            <person name="Shouche Y."/>
            <person name="Deshpande N."/>
            <person name="Sharma A."/>
        </authorList>
    </citation>
    <scope>NUCLEOTIDE SEQUENCE [LARGE SCALE GENOMIC DNA]</scope>
    <source>
        <strain evidence="14 15">ESP3B_9</strain>
    </source>
</reference>
<keyword evidence="7" id="KW-0249">Electron transport</keyword>
<protein>
    <submittedName>
        <fullName evidence="14">Cytochrome c oxidase subunit II</fullName>
        <ecNumber evidence="14">1.9.3.1</ecNumber>
    </submittedName>
</protein>
<dbReference type="InterPro" id="IPR008972">
    <property type="entry name" value="Cupredoxin"/>
</dbReference>
<dbReference type="GO" id="GO:0016020">
    <property type="term" value="C:membrane"/>
    <property type="evidence" value="ECO:0007669"/>
    <property type="project" value="UniProtKB-SubCell"/>
</dbReference>
<feature type="compositionally biased region" description="Acidic residues" evidence="11">
    <location>
        <begin position="302"/>
        <end position="326"/>
    </location>
</feature>
<dbReference type="InterPro" id="IPR045187">
    <property type="entry name" value="CcO_II"/>
</dbReference>
<evidence type="ECO:0000256" key="8">
    <source>
        <dbReference type="ARBA" id="ARBA00022989"/>
    </source>
</evidence>
<dbReference type="PANTHER" id="PTHR22888:SF9">
    <property type="entry name" value="CYTOCHROME C OXIDASE SUBUNIT 2"/>
    <property type="match status" value="1"/>
</dbReference>
<evidence type="ECO:0000256" key="3">
    <source>
        <dbReference type="ARBA" id="ARBA00022448"/>
    </source>
</evidence>
<comment type="caution">
    <text evidence="14">The sequence shown here is derived from an EMBL/GenBank/DDBJ whole genome shotgun (WGS) entry which is preliminary data.</text>
</comment>
<keyword evidence="4" id="KW-0679">Respiratory chain</keyword>
<evidence type="ECO:0000256" key="2">
    <source>
        <dbReference type="ARBA" id="ARBA00007866"/>
    </source>
</evidence>
<dbReference type="InterPro" id="IPR001505">
    <property type="entry name" value="Copper_CuA"/>
</dbReference>
<accession>A0A5D5AP99</accession>
<dbReference type="Gene3D" id="2.60.40.420">
    <property type="entry name" value="Cupredoxins - blue copper proteins"/>
    <property type="match status" value="1"/>
</dbReference>
<evidence type="ECO:0000259" key="13">
    <source>
        <dbReference type="PROSITE" id="PS50857"/>
    </source>
</evidence>
<dbReference type="InterPro" id="IPR014222">
    <property type="entry name" value="Cyt_c_oxidase_su2"/>
</dbReference>
<feature type="transmembrane region" description="Helical" evidence="12">
    <location>
        <begin position="12"/>
        <end position="34"/>
    </location>
</feature>
<comment type="subcellular location">
    <subcellularLocation>
        <location evidence="1">Membrane</location>
        <topology evidence="1">Multi-pass membrane protein</topology>
    </subcellularLocation>
</comment>
<keyword evidence="5 12" id="KW-0812">Transmembrane</keyword>
<dbReference type="Proteomes" id="UP000324104">
    <property type="component" value="Unassembled WGS sequence"/>
</dbReference>
<evidence type="ECO:0000256" key="11">
    <source>
        <dbReference type="SAM" id="MobiDB-lite"/>
    </source>
</evidence>
<evidence type="ECO:0000256" key="6">
    <source>
        <dbReference type="ARBA" id="ARBA00022723"/>
    </source>
</evidence>
<evidence type="ECO:0000256" key="12">
    <source>
        <dbReference type="SAM" id="Phobius"/>
    </source>
</evidence>
<dbReference type="InterPro" id="IPR002429">
    <property type="entry name" value="CcO_II-like_C"/>
</dbReference>
<dbReference type="GO" id="GO:0004129">
    <property type="term" value="F:cytochrome-c oxidase activity"/>
    <property type="evidence" value="ECO:0007669"/>
    <property type="project" value="InterPro"/>
</dbReference>